<dbReference type="InterPro" id="IPR043592">
    <property type="entry name" value="FMNL_animal"/>
</dbReference>
<feature type="region of interest" description="Disordered" evidence="2">
    <location>
        <begin position="747"/>
        <end position="806"/>
    </location>
</feature>
<feature type="compositionally biased region" description="Low complexity" evidence="2">
    <location>
        <begin position="123"/>
        <end position="141"/>
    </location>
</feature>
<feature type="domain" description="GBD/FH3" evidence="3">
    <location>
        <begin position="1"/>
        <end position="473"/>
    </location>
</feature>
<feature type="region of interest" description="Disordered" evidence="2">
    <location>
        <begin position="118"/>
        <end position="141"/>
    </location>
</feature>
<proteinExistence type="predicted"/>
<dbReference type="AlphaFoldDB" id="A0AAJ7SDU3"/>
<dbReference type="InterPro" id="IPR010473">
    <property type="entry name" value="GTPase-bd"/>
</dbReference>
<feature type="region of interest" description="Disordered" evidence="2">
    <location>
        <begin position="580"/>
        <end position="604"/>
    </location>
</feature>
<dbReference type="Gene3D" id="1.25.10.10">
    <property type="entry name" value="Leucine-rich Repeat Variant"/>
    <property type="match status" value="1"/>
</dbReference>
<feature type="compositionally biased region" description="Polar residues" evidence="2">
    <location>
        <begin position="516"/>
        <end position="528"/>
    </location>
</feature>
<name>A0AAJ7SDU3_9HYME</name>
<feature type="coiled-coil region" evidence="1">
    <location>
        <begin position="385"/>
        <end position="419"/>
    </location>
</feature>
<feature type="region of interest" description="Disordered" evidence="2">
    <location>
        <begin position="947"/>
        <end position="985"/>
    </location>
</feature>
<feature type="region of interest" description="Disordered" evidence="2">
    <location>
        <begin position="655"/>
        <end position="678"/>
    </location>
</feature>
<dbReference type="PANTHER" id="PTHR45857">
    <property type="entry name" value="FORMIN-LIKE PROTEIN"/>
    <property type="match status" value="1"/>
</dbReference>
<accession>A0AAJ7SDU3</accession>
<dbReference type="PANTHER" id="PTHR45857:SF9">
    <property type="entry name" value="MULTIPLE WING HAIRS, ISOFORM C"/>
    <property type="match status" value="1"/>
</dbReference>
<feature type="region of interest" description="Disordered" evidence="2">
    <location>
        <begin position="434"/>
        <end position="487"/>
    </location>
</feature>
<dbReference type="PROSITE" id="PS51232">
    <property type="entry name" value="GBD_FH3"/>
    <property type="match status" value="1"/>
</dbReference>
<dbReference type="InterPro" id="IPR011989">
    <property type="entry name" value="ARM-like"/>
</dbReference>
<dbReference type="GO" id="GO:0051015">
    <property type="term" value="F:actin filament binding"/>
    <property type="evidence" value="ECO:0007669"/>
    <property type="project" value="TreeGrafter"/>
</dbReference>
<dbReference type="CTD" id="38131"/>
<gene>
    <name evidence="5" type="primary">LOC108632244</name>
</gene>
<dbReference type="GO" id="GO:0005829">
    <property type="term" value="C:cytosol"/>
    <property type="evidence" value="ECO:0007669"/>
    <property type="project" value="TreeGrafter"/>
</dbReference>
<protein>
    <submittedName>
        <fullName evidence="5">Uncharacterized protein LOC108632244 isoform X1</fullName>
    </submittedName>
</protein>
<feature type="region of interest" description="Disordered" evidence="2">
    <location>
        <begin position="505"/>
        <end position="535"/>
    </location>
</feature>
<evidence type="ECO:0000256" key="1">
    <source>
        <dbReference type="SAM" id="Coils"/>
    </source>
</evidence>
<dbReference type="GeneID" id="108632244"/>
<evidence type="ECO:0000256" key="2">
    <source>
        <dbReference type="SAM" id="MobiDB-lite"/>
    </source>
</evidence>
<evidence type="ECO:0000313" key="4">
    <source>
        <dbReference type="Proteomes" id="UP000694925"/>
    </source>
</evidence>
<dbReference type="GO" id="GO:0030866">
    <property type="term" value="P:cortical actin cytoskeleton organization"/>
    <property type="evidence" value="ECO:0007669"/>
    <property type="project" value="TreeGrafter"/>
</dbReference>
<dbReference type="SMART" id="SM01139">
    <property type="entry name" value="Drf_FH3"/>
    <property type="match status" value="1"/>
</dbReference>
<sequence length="1118" mass="126118">MGNTKSQPCRRGKQLNVFYLIHKTWSMVADHRKDQRRSEDTDRETDLSSRCSRCNGCDYGQDSLTFDSETDMAPNAEEELLVVKPWGPQPEKERLRPPTYNAEDYAIALRRWGRRPLGSVQESQGTLPSTTSSSSGYASGSGEMTLRQFTSVSELLNKLRADLRLAFPSFVQEFSSPPADGITLLLETLRGVQLAQSSPPSSGHTGPRVGTRRAALDELGCVECLAACTERCTDAPRLLVQAQPGLLALAVCLTSSLNRSRVLALQLLTKVCQIPGGHAAVSEAVSTLRLKYGEGGRFRFLAGALLAPRAAIALRVAGVTFLNAFLKSAPRTQTRLYIQAEACEAGLEPQVLQEWLKELDGREEDALHDLLHKEVQKWAHNCVDVDALQRRVVRAEETCRILGKKVSALQSQLQQLQLEKLNNYNLEDREKMTVLGTKQSPKVSSNAEDEGISSSERSSSPENTKHQSRTSHQKMNASPDNDQETTIDDVIEELRIIVKDAEEEIGDKNRTEQNRIDQNFYNEDSSKTQLHRSSSKMSLNNGDIYVYDKVMKRDNKMPKSNAGSNASQSMIKGEQVTYFGNDRDYSTDSSGGRRTNMESRRLSKSSVDGSVKIVVKGPDIEEAIVPTILHPQPPRRSPPCLSAIMAVRRGDFVDHEDVSNSHDEDIEEETLGDGSDSLLSASRLKYNGKSQAYEEPVRSDIDHFQKHCPRKETESGVSDKLKKSYDDLRYFSESEIKNRKTIRNYESSYSKTKTELKSSRQDGFSQRHKYRSEVEKRKQLRRSASHDYLESSASSPRSKRSNRSRVENQIRKFESLNSFDDHRSLQSCGRHESSENLSKREHLFTDENSRSKMRRSESFHHVSHVSRKDQCPSTQGGSDSGLFYVTDFNLEPLVTRRPRSIDAPKSPSLLTKSLDRIDEGLDSMVDIVITQEKNQWNSSKYHVKTKKDERTLARSKSNRLDDTKSCCEPGSKSRKEQSRSKHLKSDEFYSSHVNNKQLRSDELYEEQRNREWNELNSARRNNEFNLDRTPTILTKNGVRHNSFCHNDNMGNRFASKSMDSGIFAGRTYDTFGLGKTRFNAGKYSGKQQMKENPIGRRNTTSSAVGNRGKVTDVVSGLY</sequence>
<dbReference type="InterPro" id="IPR016024">
    <property type="entry name" value="ARM-type_fold"/>
</dbReference>
<dbReference type="InterPro" id="IPR014768">
    <property type="entry name" value="GBD/FH3_dom"/>
</dbReference>
<organism evidence="4 5">
    <name type="scientific">Ceratina calcarata</name>
    <dbReference type="NCBI Taxonomy" id="156304"/>
    <lineage>
        <taxon>Eukaryota</taxon>
        <taxon>Metazoa</taxon>
        <taxon>Ecdysozoa</taxon>
        <taxon>Arthropoda</taxon>
        <taxon>Hexapoda</taxon>
        <taxon>Insecta</taxon>
        <taxon>Pterygota</taxon>
        <taxon>Neoptera</taxon>
        <taxon>Endopterygota</taxon>
        <taxon>Hymenoptera</taxon>
        <taxon>Apocrita</taxon>
        <taxon>Aculeata</taxon>
        <taxon>Apoidea</taxon>
        <taxon>Anthophila</taxon>
        <taxon>Apidae</taxon>
        <taxon>Ceratina</taxon>
        <taxon>Zadontomerus</taxon>
    </lineage>
</organism>
<dbReference type="GO" id="GO:0016477">
    <property type="term" value="P:cell migration"/>
    <property type="evidence" value="ECO:0007669"/>
    <property type="project" value="TreeGrafter"/>
</dbReference>
<reference evidence="5" key="1">
    <citation type="submission" date="2025-08" db="UniProtKB">
        <authorList>
            <consortium name="RefSeq"/>
        </authorList>
    </citation>
    <scope>IDENTIFICATION</scope>
    <source>
        <tissue evidence="5">Whole body</tissue>
    </source>
</reference>
<keyword evidence="4" id="KW-1185">Reference proteome</keyword>
<feature type="region of interest" description="Disordered" evidence="2">
    <location>
        <begin position="823"/>
        <end position="878"/>
    </location>
</feature>
<dbReference type="GO" id="GO:0008360">
    <property type="term" value="P:regulation of cell shape"/>
    <property type="evidence" value="ECO:0007669"/>
    <property type="project" value="TreeGrafter"/>
</dbReference>
<dbReference type="GO" id="GO:0031267">
    <property type="term" value="F:small GTPase binding"/>
    <property type="evidence" value="ECO:0007669"/>
    <property type="project" value="InterPro"/>
</dbReference>
<feature type="region of interest" description="Disordered" evidence="2">
    <location>
        <begin position="1086"/>
        <end position="1107"/>
    </location>
</feature>
<dbReference type="InterPro" id="IPR010472">
    <property type="entry name" value="FH3_dom"/>
</dbReference>
<evidence type="ECO:0000259" key="3">
    <source>
        <dbReference type="PROSITE" id="PS51232"/>
    </source>
</evidence>
<evidence type="ECO:0000313" key="5">
    <source>
        <dbReference type="RefSeq" id="XP_026675307.1"/>
    </source>
</evidence>
<feature type="compositionally biased region" description="Polar residues" evidence="2">
    <location>
        <begin position="436"/>
        <end position="446"/>
    </location>
</feature>
<dbReference type="RefSeq" id="XP_026675307.1">
    <property type="nucleotide sequence ID" value="XM_026819506.1"/>
</dbReference>
<feature type="compositionally biased region" description="Basic and acidic residues" evidence="2">
    <location>
        <begin position="505"/>
        <end position="515"/>
    </location>
</feature>
<feature type="compositionally biased region" description="Basic and acidic residues" evidence="2">
    <location>
        <begin position="30"/>
        <end position="47"/>
    </location>
</feature>
<dbReference type="SMART" id="SM01140">
    <property type="entry name" value="Drf_GBD"/>
    <property type="match status" value="1"/>
</dbReference>
<feature type="compositionally biased region" description="Basic and acidic residues" evidence="2">
    <location>
        <begin position="823"/>
        <end position="870"/>
    </location>
</feature>
<dbReference type="SUPFAM" id="SSF48371">
    <property type="entry name" value="ARM repeat"/>
    <property type="match status" value="1"/>
</dbReference>
<keyword evidence="1" id="KW-0175">Coiled coil</keyword>
<feature type="region of interest" description="Disordered" evidence="2">
    <location>
        <begin position="30"/>
        <end position="49"/>
    </location>
</feature>
<dbReference type="Proteomes" id="UP000694925">
    <property type="component" value="Unplaced"/>
</dbReference>